<organism evidence="2 3">
    <name type="scientific">Microbacterium oleivorans</name>
    <dbReference type="NCBI Taxonomy" id="273677"/>
    <lineage>
        <taxon>Bacteria</taxon>
        <taxon>Bacillati</taxon>
        <taxon>Actinomycetota</taxon>
        <taxon>Actinomycetes</taxon>
        <taxon>Micrococcales</taxon>
        <taxon>Microbacteriaceae</taxon>
        <taxon>Microbacterium</taxon>
    </lineage>
</organism>
<evidence type="ECO:0000313" key="3">
    <source>
        <dbReference type="Proteomes" id="UP000295633"/>
    </source>
</evidence>
<name>A0A4V3B382_9MICO</name>
<comment type="caution">
    <text evidence="2">The sequence shown here is derived from an EMBL/GenBank/DDBJ whole genome shotgun (WGS) entry which is preliminary data.</text>
</comment>
<dbReference type="Proteomes" id="UP000295633">
    <property type="component" value="Unassembled WGS sequence"/>
</dbReference>
<evidence type="ECO:0000313" key="2">
    <source>
        <dbReference type="EMBL" id="TDL43790.1"/>
    </source>
</evidence>
<sequence length="67" mass="7221">MDIDDSDAQTNPEDLSPDLERPEDRGAPSAESHYLVTEHDGVTRVDIADDATFRPGPGQGQPEADAE</sequence>
<reference evidence="2 3" key="1">
    <citation type="submission" date="2019-03" db="EMBL/GenBank/DDBJ databases">
        <title>Genome Sequencing and Assembly of Various Microbes Isolated from Partially Reclaimed Soil and Acid Mine Drainage (AMD) Site.</title>
        <authorList>
            <person name="Steinbock B."/>
            <person name="Bechtold R."/>
            <person name="Sevigny J.L."/>
            <person name="Thomas D."/>
            <person name="Cuthill L.R."/>
            <person name="Aveiro Johannsen E.J."/>
            <person name="Thomas K."/>
            <person name="Ghosh A."/>
        </authorList>
    </citation>
    <scope>NUCLEOTIDE SEQUENCE [LARGE SCALE GENOMIC DNA]</scope>
    <source>
        <strain evidence="2 3">F-B2</strain>
    </source>
</reference>
<protein>
    <recommendedName>
        <fullName evidence="4">Multidrug transporter</fullName>
    </recommendedName>
</protein>
<proteinExistence type="predicted"/>
<evidence type="ECO:0000256" key="1">
    <source>
        <dbReference type="SAM" id="MobiDB-lite"/>
    </source>
</evidence>
<gene>
    <name evidence="2" type="ORF">E2R54_11390</name>
</gene>
<dbReference type="AlphaFoldDB" id="A0A4V3B382"/>
<feature type="region of interest" description="Disordered" evidence="1">
    <location>
        <begin position="48"/>
        <end position="67"/>
    </location>
</feature>
<dbReference type="EMBL" id="SMZX01000002">
    <property type="protein sequence ID" value="TDL43790.1"/>
    <property type="molecule type" value="Genomic_DNA"/>
</dbReference>
<accession>A0A4V3B382</accession>
<feature type="region of interest" description="Disordered" evidence="1">
    <location>
        <begin position="1"/>
        <end position="42"/>
    </location>
</feature>
<dbReference type="RefSeq" id="WP_091359588.1">
    <property type="nucleotide sequence ID" value="NZ_SMZX01000002.1"/>
</dbReference>
<evidence type="ECO:0008006" key="4">
    <source>
        <dbReference type="Google" id="ProtNLM"/>
    </source>
</evidence>